<dbReference type="Pfam" id="PF02223">
    <property type="entry name" value="Thymidylate_kin"/>
    <property type="match status" value="1"/>
</dbReference>
<keyword evidence="4 11" id="KW-0808">Transferase</keyword>
<keyword evidence="14" id="KW-1185">Reference proteome</keyword>
<evidence type="ECO:0000256" key="6">
    <source>
        <dbReference type="ARBA" id="ARBA00022741"/>
    </source>
</evidence>
<keyword evidence="8 11" id="KW-0067">ATP-binding</keyword>
<dbReference type="InterPro" id="IPR018094">
    <property type="entry name" value="Thymidylate_kinase"/>
</dbReference>
<keyword evidence="7 11" id="KW-0418">Kinase</keyword>
<dbReference type="RefSeq" id="WP_315948452.1">
    <property type="nucleotide sequence ID" value="NZ_JAWCUA010000010.1"/>
</dbReference>
<dbReference type="Proteomes" id="UP001257914">
    <property type="component" value="Unassembled WGS sequence"/>
</dbReference>
<name>A0ABU3R517_9GAMM</name>
<feature type="domain" description="Thymidylate kinase-like" evidence="12">
    <location>
        <begin position="7"/>
        <end position="195"/>
    </location>
</feature>
<dbReference type="EMBL" id="JAWCUA010000010">
    <property type="protein sequence ID" value="MDU0114775.1"/>
    <property type="molecule type" value="Genomic_DNA"/>
</dbReference>
<feature type="binding site" evidence="11">
    <location>
        <begin position="9"/>
        <end position="16"/>
    </location>
    <ligand>
        <name>ATP</name>
        <dbReference type="ChEBI" id="CHEBI:30616"/>
    </ligand>
</feature>
<evidence type="ECO:0000256" key="10">
    <source>
        <dbReference type="ARBA" id="ARBA00048743"/>
    </source>
</evidence>
<dbReference type="SUPFAM" id="SSF52540">
    <property type="entry name" value="P-loop containing nucleoside triphosphate hydrolases"/>
    <property type="match status" value="1"/>
</dbReference>
<dbReference type="InterPro" id="IPR027417">
    <property type="entry name" value="P-loop_NTPase"/>
</dbReference>
<dbReference type="InterPro" id="IPR018095">
    <property type="entry name" value="Thymidylate_kin_CS"/>
</dbReference>
<dbReference type="PROSITE" id="PS01331">
    <property type="entry name" value="THYMIDYLATE_KINASE"/>
    <property type="match status" value="1"/>
</dbReference>
<evidence type="ECO:0000313" key="14">
    <source>
        <dbReference type="Proteomes" id="UP001257914"/>
    </source>
</evidence>
<reference evidence="13 14" key="1">
    <citation type="submission" date="2023-10" db="EMBL/GenBank/DDBJ databases">
        <title>Psychrosphaera aquimaarina strain SW33 isolated from seawater.</title>
        <authorList>
            <person name="Bayburt H."/>
            <person name="Kim J.M."/>
            <person name="Choi B.J."/>
            <person name="Jeon C.O."/>
        </authorList>
    </citation>
    <scope>NUCLEOTIDE SEQUENCE [LARGE SCALE GENOMIC DNA]</scope>
    <source>
        <strain evidence="13 14">KCTC 52743</strain>
    </source>
</reference>
<dbReference type="NCBIfam" id="TIGR00041">
    <property type="entry name" value="DTMP_kinase"/>
    <property type="match status" value="1"/>
</dbReference>
<dbReference type="GO" id="GO:0008483">
    <property type="term" value="F:transaminase activity"/>
    <property type="evidence" value="ECO:0007669"/>
    <property type="project" value="UniProtKB-KW"/>
</dbReference>
<comment type="function">
    <text evidence="11">Phosphorylation of dTMP to form dTDP in both de novo and salvage pathways of dTTP synthesis.</text>
</comment>
<evidence type="ECO:0000313" key="13">
    <source>
        <dbReference type="EMBL" id="MDU0114775.1"/>
    </source>
</evidence>
<keyword evidence="13" id="KW-0032">Aminotransferase</keyword>
<evidence type="ECO:0000256" key="4">
    <source>
        <dbReference type="ARBA" id="ARBA00022679"/>
    </source>
</evidence>
<dbReference type="CDD" id="cd01672">
    <property type="entry name" value="TMPK"/>
    <property type="match status" value="1"/>
</dbReference>
<gene>
    <name evidence="11 13" type="primary">tmk</name>
    <name evidence="13" type="ORF">RT723_17615</name>
</gene>
<proteinExistence type="inferred from homology"/>
<keyword evidence="5 11" id="KW-0545">Nucleotide biosynthesis</keyword>
<comment type="caution">
    <text evidence="13">The sequence shown here is derived from an EMBL/GenBank/DDBJ whole genome shotgun (WGS) entry which is preliminary data.</text>
</comment>
<sequence length="207" mass="23034">MSKFIVVEGLEGAGKTTAQELIKAILTKQNIEFVSTREPGGTPLAEKMRDIVKSETDEILTPEAELLLMYASRIQLIENVIKPALDSGKWVLGDRHDMSSLAYQGGGRQLDQNLIMPIRNAVLKGFEPDLTILMDLDPKIGLARAAARGSLDRIEREQIEFFERTRAVYLSLADQNPKVVVIDASKDIDNVQTQITDKLTAWLTINL</sequence>
<protein>
    <recommendedName>
        <fullName evidence="3 11">Thymidylate kinase</fullName>
        <ecNumber evidence="2 11">2.7.4.9</ecNumber>
    </recommendedName>
    <alternativeName>
        <fullName evidence="9 11">dTMP kinase</fullName>
    </alternativeName>
</protein>
<evidence type="ECO:0000256" key="3">
    <source>
        <dbReference type="ARBA" id="ARBA00017144"/>
    </source>
</evidence>
<dbReference type="Gene3D" id="3.40.50.300">
    <property type="entry name" value="P-loop containing nucleotide triphosphate hydrolases"/>
    <property type="match status" value="1"/>
</dbReference>
<evidence type="ECO:0000256" key="9">
    <source>
        <dbReference type="ARBA" id="ARBA00029962"/>
    </source>
</evidence>
<evidence type="ECO:0000259" key="12">
    <source>
        <dbReference type="Pfam" id="PF02223"/>
    </source>
</evidence>
<dbReference type="EC" id="2.7.4.9" evidence="2 11"/>
<comment type="catalytic activity">
    <reaction evidence="10 11">
        <text>dTMP + ATP = dTDP + ADP</text>
        <dbReference type="Rhea" id="RHEA:13517"/>
        <dbReference type="ChEBI" id="CHEBI:30616"/>
        <dbReference type="ChEBI" id="CHEBI:58369"/>
        <dbReference type="ChEBI" id="CHEBI:63528"/>
        <dbReference type="ChEBI" id="CHEBI:456216"/>
        <dbReference type="EC" id="2.7.4.9"/>
    </reaction>
</comment>
<evidence type="ECO:0000256" key="5">
    <source>
        <dbReference type="ARBA" id="ARBA00022727"/>
    </source>
</evidence>
<keyword evidence="6 11" id="KW-0547">Nucleotide-binding</keyword>
<evidence type="ECO:0000256" key="7">
    <source>
        <dbReference type="ARBA" id="ARBA00022777"/>
    </source>
</evidence>
<dbReference type="InterPro" id="IPR039430">
    <property type="entry name" value="Thymidylate_kin-like_dom"/>
</dbReference>
<comment type="similarity">
    <text evidence="1 11">Belongs to the thymidylate kinase family.</text>
</comment>
<dbReference type="PANTHER" id="PTHR10344">
    <property type="entry name" value="THYMIDYLATE KINASE"/>
    <property type="match status" value="1"/>
</dbReference>
<evidence type="ECO:0000256" key="11">
    <source>
        <dbReference type="HAMAP-Rule" id="MF_00165"/>
    </source>
</evidence>
<dbReference type="HAMAP" id="MF_00165">
    <property type="entry name" value="Thymidylate_kinase"/>
    <property type="match status" value="1"/>
</dbReference>
<organism evidence="13 14">
    <name type="scientific">Psychrosphaera aquimarina</name>
    <dbReference type="NCBI Taxonomy" id="2044854"/>
    <lineage>
        <taxon>Bacteria</taxon>
        <taxon>Pseudomonadati</taxon>
        <taxon>Pseudomonadota</taxon>
        <taxon>Gammaproteobacteria</taxon>
        <taxon>Alteromonadales</taxon>
        <taxon>Pseudoalteromonadaceae</taxon>
        <taxon>Psychrosphaera</taxon>
    </lineage>
</organism>
<dbReference type="GO" id="GO:0004798">
    <property type="term" value="F:dTMP kinase activity"/>
    <property type="evidence" value="ECO:0007669"/>
    <property type="project" value="UniProtKB-EC"/>
</dbReference>
<accession>A0ABU3R517</accession>
<dbReference type="PANTHER" id="PTHR10344:SF4">
    <property type="entry name" value="UMP-CMP KINASE 2, MITOCHONDRIAL"/>
    <property type="match status" value="1"/>
</dbReference>
<evidence type="ECO:0000256" key="1">
    <source>
        <dbReference type="ARBA" id="ARBA00009776"/>
    </source>
</evidence>
<evidence type="ECO:0000256" key="2">
    <source>
        <dbReference type="ARBA" id="ARBA00012980"/>
    </source>
</evidence>
<evidence type="ECO:0000256" key="8">
    <source>
        <dbReference type="ARBA" id="ARBA00022840"/>
    </source>
</evidence>